<evidence type="ECO:0000256" key="1">
    <source>
        <dbReference type="SAM" id="MobiDB-lite"/>
    </source>
</evidence>
<proteinExistence type="predicted"/>
<dbReference type="AlphaFoldDB" id="A0AAN7VPD0"/>
<organism evidence="2 3">
    <name type="scientific">Elasticomyces elasticus</name>
    <dbReference type="NCBI Taxonomy" id="574655"/>
    <lineage>
        <taxon>Eukaryota</taxon>
        <taxon>Fungi</taxon>
        <taxon>Dikarya</taxon>
        <taxon>Ascomycota</taxon>
        <taxon>Pezizomycotina</taxon>
        <taxon>Dothideomycetes</taxon>
        <taxon>Dothideomycetidae</taxon>
        <taxon>Mycosphaerellales</taxon>
        <taxon>Teratosphaeriaceae</taxon>
        <taxon>Elasticomyces</taxon>
    </lineage>
</organism>
<dbReference type="EMBL" id="JAVRQU010000015">
    <property type="protein sequence ID" value="KAK5694645.1"/>
    <property type="molecule type" value="Genomic_DNA"/>
</dbReference>
<name>A0AAN7VPD0_9PEZI</name>
<accession>A0AAN7VPD0</accession>
<gene>
    <name evidence="2" type="ORF">LTR97_009235</name>
</gene>
<sequence>MNAEETDQRLCRIHQTTLQPPLNNAHNISRTGGAFTPEPALAPVPGLWDDESWFEPLEAPSRNPSGSDGGRDLVMGEELELLRMSLDQLTAHFRALQIVVERARDSLERTSR</sequence>
<evidence type="ECO:0000313" key="2">
    <source>
        <dbReference type="EMBL" id="KAK5694645.1"/>
    </source>
</evidence>
<evidence type="ECO:0000313" key="3">
    <source>
        <dbReference type="Proteomes" id="UP001310594"/>
    </source>
</evidence>
<reference evidence="2" key="1">
    <citation type="submission" date="2023-08" db="EMBL/GenBank/DDBJ databases">
        <title>Black Yeasts Isolated from many extreme environments.</title>
        <authorList>
            <person name="Coleine C."/>
            <person name="Stajich J.E."/>
            <person name="Selbmann L."/>
        </authorList>
    </citation>
    <scope>NUCLEOTIDE SEQUENCE</scope>
    <source>
        <strain evidence="2">CCFEE 5810</strain>
    </source>
</reference>
<feature type="region of interest" description="Disordered" evidence="1">
    <location>
        <begin position="14"/>
        <end position="42"/>
    </location>
</feature>
<dbReference type="Proteomes" id="UP001310594">
    <property type="component" value="Unassembled WGS sequence"/>
</dbReference>
<comment type="caution">
    <text evidence="2">The sequence shown here is derived from an EMBL/GenBank/DDBJ whole genome shotgun (WGS) entry which is preliminary data.</text>
</comment>
<protein>
    <submittedName>
        <fullName evidence="2">Uncharacterized protein</fullName>
    </submittedName>
</protein>
<feature type="compositionally biased region" description="Polar residues" evidence="1">
    <location>
        <begin position="14"/>
        <end position="30"/>
    </location>
</feature>